<protein>
    <submittedName>
        <fullName evidence="2">Uncharacterized protein</fullName>
    </submittedName>
</protein>
<name>A0A0F6W5W1_9BACT</name>
<gene>
    <name evidence="2" type="ORF">DB32_005214</name>
</gene>
<dbReference type="Proteomes" id="UP000034883">
    <property type="component" value="Chromosome"/>
</dbReference>
<proteinExistence type="predicted"/>
<dbReference type="EMBL" id="CP011125">
    <property type="protein sequence ID" value="AKF08065.1"/>
    <property type="molecule type" value="Genomic_DNA"/>
</dbReference>
<evidence type="ECO:0000313" key="3">
    <source>
        <dbReference type="Proteomes" id="UP000034883"/>
    </source>
</evidence>
<dbReference type="AlphaFoldDB" id="A0A0F6W5W1"/>
<keyword evidence="1" id="KW-1133">Transmembrane helix</keyword>
<evidence type="ECO:0000256" key="1">
    <source>
        <dbReference type="SAM" id="Phobius"/>
    </source>
</evidence>
<keyword evidence="1" id="KW-0812">Transmembrane</keyword>
<feature type="transmembrane region" description="Helical" evidence="1">
    <location>
        <begin position="73"/>
        <end position="100"/>
    </location>
</feature>
<organism evidence="2 3">
    <name type="scientific">Sandaracinus amylolyticus</name>
    <dbReference type="NCBI Taxonomy" id="927083"/>
    <lineage>
        <taxon>Bacteria</taxon>
        <taxon>Pseudomonadati</taxon>
        <taxon>Myxococcota</taxon>
        <taxon>Polyangia</taxon>
        <taxon>Polyangiales</taxon>
        <taxon>Sandaracinaceae</taxon>
        <taxon>Sandaracinus</taxon>
    </lineage>
</organism>
<sequence length="108" mass="11079">MRARRLSRTDVCAVREEAMKNDRARAERAPSWMPKSMGTASAAAMTAAATVMVMNGVGALAPTPFFFAGIGGFFAGGIGGIGLLGGLVLLILVLVVLVLIGDDCGRPA</sequence>
<evidence type="ECO:0000313" key="2">
    <source>
        <dbReference type="EMBL" id="AKF08065.1"/>
    </source>
</evidence>
<dbReference type="STRING" id="927083.DB32_005214"/>
<accession>A0A0F6W5W1</accession>
<reference evidence="2 3" key="1">
    <citation type="submission" date="2015-03" db="EMBL/GenBank/DDBJ databases">
        <title>Genome assembly of Sandaracinus amylolyticus DSM 53668.</title>
        <authorList>
            <person name="Sharma G."/>
            <person name="Subramanian S."/>
        </authorList>
    </citation>
    <scope>NUCLEOTIDE SEQUENCE [LARGE SCALE GENOMIC DNA]</scope>
    <source>
        <strain evidence="2 3">DSM 53668</strain>
    </source>
</reference>
<keyword evidence="1" id="KW-0472">Membrane</keyword>
<keyword evidence="3" id="KW-1185">Reference proteome</keyword>
<dbReference type="KEGG" id="samy:DB32_005214"/>